<feature type="transmembrane region" description="Helical" evidence="6">
    <location>
        <begin position="28"/>
        <end position="50"/>
    </location>
</feature>
<feature type="transmembrane region" description="Helical" evidence="6">
    <location>
        <begin position="167"/>
        <end position="185"/>
    </location>
</feature>
<dbReference type="InterPro" id="IPR050833">
    <property type="entry name" value="Poly_Biosynth_Transport"/>
</dbReference>
<keyword evidence="8" id="KW-1185">Reference proteome</keyword>
<evidence type="ECO:0000313" key="8">
    <source>
        <dbReference type="Proteomes" id="UP000031518"/>
    </source>
</evidence>
<reference evidence="7 8" key="2">
    <citation type="submission" date="2015-01" db="EMBL/GenBank/DDBJ databases">
        <title>Complete genome sequence of Pyrinomonas methylaliphatogenes type strain K22T.</title>
        <authorList>
            <person name="Lee K.C.Y."/>
            <person name="Power J.F."/>
            <person name="Dunfield P.F."/>
            <person name="Morgan X.C."/>
            <person name="Huttenhower C."/>
            <person name="Stott M.B."/>
        </authorList>
    </citation>
    <scope>NUCLEOTIDE SEQUENCE [LARGE SCALE GENOMIC DNA]</scope>
    <source>
        <strain evidence="7 8">K22</strain>
    </source>
</reference>
<evidence type="ECO:0000313" key="7">
    <source>
        <dbReference type="EMBL" id="CDM66583.1"/>
    </source>
</evidence>
<proteinExistence type="predicted"/>
<dbReference type="Proteomes" id="UP000031518">
    <property type="component" value="Unassembled WGS sequence"/>
</dbReference>
<evidence type="ECO:0000256" key="4">
    <source>
        <dbReference type="ARBA" id="ARBA00022989"/>
    </source>
</evidence>
<dbReference type="Pfam" id="PF01943">
    <property type="entry name" value="Polysacc_synt"/>
    <property type="match status" value="1"/>
</dbReference>
<feature type="transmembrane region" description="Helical" evidence="6">
    <location>
        <begin position="313"/>
        <end position="338"/>
    </location>
</feature>
<dbReference type="RefSeq" id="WP_041977947.1">
    <property type="nucleotide sequence ID" value="NZ_CBXV010000008.1"/>
</dbReference>
<comment type="subcellular location">
    <subcellularLocation>
        <location evidence="1">Cell membrane</location>
        <topology evidence="1">Multi-pass membrane protein</topology>
    </subcellularLocation>
</comment>
<name>A0A0B6WZB7_9BACT</name>
<feature type="transmembrane region" description="Helical" evidence="6">
    <location>
        <begin position="344"/>
        <end position="367"/>
    </location>
</feature>
<evidence type="ECO:0000256" key="5">
    <source>
        <dbReference type="ARBA" id="ARBA00023136"/>
    </source>
</evidence>
<evidence type="ECO:0000256" key="6">
    <source>
        <dbReference type="SAM" id="Phobius"/>
    </source>
</evidence>
<feature type="transmembrane region" description="Helical" evidence="6">
    <location>
        <begin position="134"/>
        <end position="155"/>
    </location>
</feature>
<dbReference type="AlphaFoldDB" id="A0A0B6WZB7"/>
<dbReference type="PANTHER" id="PTHR30250">
    <property type="entry name" value="PST FAMILY PREDICTED COLANIC ACID TRANSPORTER"/>
    <property type="match status" value="1"/>
</dbReference>
<feature type="transmembrane region" description="Helical" evidence="6">
    <location>
        <begin position="62"/>
        <end position="87"/>
    </location>
</feature>
<keyword evidence="2" id="KW-1003">Cell membrane</keyword>
<evidence type="ECO:0000256" key="2">
    <source>
        <dbReference type="ARBA" id="ARBA00022475"/>
    </source>
</evidence>
<dbReference type="InterPro" id="IPR002797">
    <property type="entry name" value="Polysacc_synth"/>
</dbReference>
<keyword evidence="5 6" id="KW-0472">Membrane</keyword>
<feature type="transmembrane region" description="Helical" evidence="6">
    <location>
        <begin position="99"/>
        <end position="122"/>
    </location>
</feature>
<feature type="transmembrane region" description="Helical" evidence="6">
    <location>
        <begin position="399"/>
        <end position="419"/>
    </location>
</feature>
<feature type="transmembrane region" description="Helical" evidence="6">
    <location>
        <begin position="191"/>
        <end position="213"/>
    </location>
</feature>
<feature type="transmembrane region" description="Helical" evidence="6">
    <location>
        <begin position="240"/>
        <end position="258"/>
    </location>
</feature>
<organism evidence="7 8">
    <name type="scientific">Pyrinomonas methylaliphatogenes</name>
    <dbReference type="NCBI Taxonomy" id="454194"/>
    <lineage>
        <taxon>Bacteria</taxon>
        <taxon>Pseudomonadati</taxon>
        <taxon>Acidobacteriota</taxon>
        <taxon>Blastocatellia</taxon>
        <taxon>Blastocatellales</taxon>
        <taxon>Pyrinomonadaceae</taxon>
        <taxon>Pyrinomonas</taxon>
    </lineage>
</organism>
<dbReference type="PANTHER" id="PTHR30250:SF11">
    <property type="entry name" value="O-ANTIGEN TRANSPORTER-RELATED"/>
    <property type="match status" value="1"/>
</dbReference>
<dbReference type="OrthoDB" id="8482265at2"/>
<keyword evidence="3 6" id="KW-0812">Transmembrane</keyword>
<dbReference type="GO" id="GO:0005886">
    <property type="term" value="C:plasma membrane"/>
    <property type="evidence" value="ECO:0007669"/>
    <property type="project" value="UniProtKB-SubCell"/>
</dbReference>
<evidence type="ECO:0000256" key="3">
    <source>
        <dbReference type="ARBA" id="ARBA00022692"/>
    </source>
</evidence>
<protein>
    <submittedName>
        <fullName evidence="7">Membrane protein involved in the export of O-antigen and teichoic acid</fullName>
    </submittedName>
</protein>
<reference evidence="7 8" key="1">
    <citation type="submission" date="2013-12" db="EMBL/GenBank/DDBJ databases">
        <authorList>
            <person name="Stott M."/>
        </authorList>
    </citation>
    <scope>NUCLEOTIDE SEQUENCE [LARGE SCALE GENOMIC DNA]</scope>
    <source>
        <strain evidence="7 8">K22</strain>
    </source>
</reference>
<feature type="transmembrane region" description="Helical" evidence="6">
    <location>
        <begin position="374"/>
        <end position="393"/>
    </location>
</feature>
<sequence length="454" mass="48159">MIRQDEKSLVAANAERLGTARRSFSTHVAWTLLARLIIAGSNVLAGVVIARTLGAEALGTYVSLNVVALTAVQLGSFGLPSAATYFVAQDARRFRSISFNALLFAFAMGVLLAFALTAATYGDAPFLPQAPMNLLFLAALSVPFQLLTLVSLNILLGAGEVGRFSAFDALGQSLTLINAIAALLLARTGLFHFMALNLAASATITLIVLARIFRHPTFTEGHMAPDLALLSEMIRYGLKAHVTLVASFLIFRIDLLIVEHFRGAAEAGVYAVAAQFASLLMLLPSVIGTLLFPRIAAIGDEDAVMTCEVARRTSAVMASICVATGALGFMLPALYGAAFAPAPYLLLILLPGVFLIGIESVLVQYFTGRGLPRAIPFFWIITLAINLALNFAFVPAFGAYAAAVVSTISYATIFALVALHLRSKTGQALSAMLVPRPSEINGILGMRWKGSKAH</sequence>
<feature type="transmembrane region" description="Helical" evidence="6">
    <location>
        <begin position="270"/>
        <end position="292"/>
    </location>
</feature>
<accession>A0A0B6WZB7</accession>
<dbReference type="CDD" id="cd13128">
    <property type="entry name" value="MATE_Wzx_like"/>
    <property type="match status" value="1"/>
</dbReference>
<evidence type="ECO:0000256" key="1">
    <source>
        <dbReference type="ARBA" id="ARBA00004651"/>
    </source>
</evidence>
<dbReference type="STRING" id="454194.PYK22_02615"/>
<dbReference type="EMBL" id="CBXV010000008">
    <property type="protein sequence ID" value="CDM66583.1"/>
    <property type="molecule type" value="Genomic_DNA"/>
</dbReference>
<keyword evidence="4 6" id="KW-1133">Transmembrane helix</keyword>
<gene>
    <name evidence="7" type="ORF">PYK22_02615</name>
</gene>